<gene>
    <name evidence="1" type="ORF">Patl1_33012</name>
</gene>
<comment type="caution">
    <text evidence="1">The sequence shown here is derived from an EMBL/GenBank/DDBJ whole genome shotgun (WGS) entry which is preliminary data.</text>
</comment>
<protein>
    <submittedName>
        <fullName evidence="1">Uncharacterized protein</fullName>
    </submittedName>
</protein>
<evidence type="ECO:0000313" key="2">
    <source>
        <dbReference type="Proteomes" id="UP001164250"/>
    </source>
</evidence>
<name>A0ACC1AM91_9ROSI</name>
<proteinExistence type="predicted"/>
<evidence type="ECO:0000313" key="1">
    <source>
        <dbReference type="EMBL" id="KAJ0087758.1"/>
    </source>
</evidence>
<reference evidence="2" key="1">
    <citation type="journal article" date="2023" name="G3 (Bethesda)">
        <title>Genome assembly and association tests identify interacting loci associated with vigor, precocity, and sex in interspecific pistachio rootstocks.</title>
        <authorList>
            <person name="Palmer W."/>
            <person name="Jacygrad E."/>
            <person name="Sagayaradj S."/>
            <person name="Cavanaugh K."/>
            <person name="Han R."/>
            <person name="Bertier L."/>
            <person name="Beede B."/>
            <person name="Kafkas S."/>
            <person name="Golino D."/>
            <person name="Preece J."/>
            <person name="Michelmore R."/>
        </authorList>
    </citation>
    <scope>NUCLEOTIDE SEQUENCE [LARGE SCALE GENOMIC DNA]</scope>
</reference>
<keyword evidence="2" id="KW-1185">Reference proteome</keyword>
<sequence length="159" mass="17563">MGSLQAHESRINRSLEKNEEKAFQVKEAATKTGKLKVQSVGVVEVEDSMVMAVAKEKVEVNLTSNKGRPVSKEATGVTGCSNHMIGIKSMLKELDETRKMQVKLGNGKEIQVEGKGTVAIKTSHGKVKLLHNVQFVHDLGYNLLSCWATNGWWIFSLIR</sequence>
<organism evidence="1 2">
    <name type="scientific">Pistacia atlantica</name>
    <dbReference type="NCBI Taxonomy" id="434234"/>
    <lineage>
        <taxon>Eukaryota</taxon>
        <taxon>Viridiplantae</taxon>
        <taxon>Streptophyta</taxon>
        <taxon>Embryophyta</taxon>
        <taxon>Tracheophyta</taxon>
        <taxon>Spermatophyta</taxon>
        <taxon>Magnoliopsida</taxon>
        <taxon>eudicotyledons</taxon>
        <taxon>Gunneridae</taxon>
        <taxon>Pentapetalae</taxon>
        <taxon>rosids</taxon>
        <taxon>malvids</taxon>
        <taxon>Sapindales</taxon>
        <taxon>Anacardiaceae</taxon>
        <taxon>Pistacia</taxon>
    </lineage>
</organism>
<dbReference type="EMBL" id="CM047905">
    <property type="protein sequence ID" value="KAJ0087758.1"/>
    <property type="molecule type" value="Genomic_DNA"/>
</dbReference>
<accession>A0ACC1AM91</accession>
<dbReference type="Proteomes" id="UP001164250">
    <property type="component" value="Chromosome 9"/>
</dbReference>